<name>A0A1A7C9W3_9BURK</name>
<dbReference type="Proteomes" id="UP000092713">
    <property type="component" value="Unassembled WGS sequence"/>
</dbReference>
<evidence type="ECO:0000313" key="1">
    <source>
        <dbReference type="EMBL" id="OBV41555.1"/>
    </source>
</evidence>
<dbReference type="RefSeq" id="WP_065305908.1">
    <property type="nucleotide sequence ID" value="NZ_LOCQ01000029.1"/>
</dbReference>
<comment type="caution">
    <text evidence="1">The sequence shown here is derived from an EMBL/GenBank/DDBJ whole genome shotgun (WGS) entry which is preliminary data.</text>
</comment>
<dbReference type="EMBL" id="LOCQ01000029">
    <property type="protein sequence ID" value="OBV41555.1"/>
    <property type="molecule type" value="Genomic_DNA"/>
</dbReference>
<accession>A0A1A7C9W3</accession>
<protein>
    <submittedName>
        <fullName evidence="1">Uncharacterized protein</fullName>
    </submittedName>
</protein>
<gene>
    <name evidence="1" type="ORF">ASR47_103429</name>
</gene>
<keyword evidence="2" id="KW-1185">Reference proteome</keyword>
<dbReference type="AlphaFoldDB" id="A0A1A7C9W3"/>
<evidence type="ECO:0000313" key="2">
    <source>
        <dbReference type="Proteomes" id="UP000092713"/>
    </source>
</evidence>
<organism evidence="1 2">
    <name type="scientific">Janthinobacterium psychrotolerans</name>
    <dbReference type="NCBI Taxonomy" id="1747903"/>
    <lineage>
        <taxon>Bacteria</taxon>
        <taxon>Pseudomonadati</taxon>
        <taxon>Pseudomonadota</taxon>
        <taxon>Betaproteobacteria</taxon>
        <taxon>Burkholderiales</taxon>
        <taxon>Oxalobacteraceae</taxon>
        <taxon>Janthinobacterium</taxon>
    </lineage>
</organism>
<reference evidence="1 2" key="1">
    <citation type="submission" date="2016-04" db="EMBL/GenBank/DDBJ databases">
        <title>Draft genome sequence of Janthinobacterium psychrotolerans sp. nov., isolated from freshwater sediments in Denmark.</title>
        <authorList>
            <person name="Gong X."/>
            <person name="Skrivergaard S."/>
            <person name="Korsgaard B.S."/>
            <person name="Schreiber L."/>
            <person name="Marshall I.P."/>
            <person name="Finster K."/>
            <person name="Schramm A."/>
        </authorList>
    </citation>
    <scope>NUCLEOTIDE SEQUENCE [LARGE SCALE GENOMIC DNA]</scope>
    <source>
        <strain evidence="1 2">S3-2</strain>
    </source>
</reference>
<sequence>MPLRPASTIAGFVHWASHALKRLPGLLACLGATGLLSGCASTLSAGMTYEHAVAYPMRSPEYVLRDLGGKRYLLAQWDVPLNGNAVQRVRYYDRNTGMLAPLPESVTVFRDDYLGKSIGAVRHDSDNPQVVAFFTRREPGRNSYCKETPSSAAVASPRQLCGRLELVLSLDGGRSFGLREIAIPESMGRGISVRRYEFIIARDNTLYFGIFINSGNLPRICCTSSNGGLANANGVIYARRFDGPATTGGDQVFLAVLAMPLPDATGTPLPAAQIPKQLSADFLSGPALEAFDLGRPMARLAMPATPEPAAPIAQYRRADRENYIASLRAAYPQWAAHQRLDTIPLREQTMSPQELQALRAKQLPREDDPIEWIRFDSPAN</sequence>
<proteinExistence type="predicted"/>